<feature type="chain" id="PRO_5024952378" description="Peptidyl-prolyl cis-trans isomerase FKBP-type N-terminal domain-containing protein" evidence="2">
    <location>
        <begin position="20"/>
        <end position="170"/>
    </location>
</feature>
<feature type="region of interest" description="Disordered" evidence="1">
    <location>
        <begin position="148"/>
        <end position="170"/>
    </location>
</feature>
<dbReference type="InterPro" id="IPR036944">
    <property type="entry name" value="PPIase_FKBP_N_sf"/>
</dbReference>
<feature type="compositionally biased region" description="Basic and acidic residues" evidence="1">
    <location>
        <begin position="160"/>
        <end position="170"/>
    </location>
</feature>
<organism evidence="4">
    <name type="scientific">uncultured Paludibacter sp</name>
    <dbReference type="NCBI Taxonomy" id="497635"/>
    <lineage>
        <taxon>Bacteria</taxon>
        <taxon>Pseudomonadati</taxon>
        <taxon>Bacteroidota</taxon>
        <taxon>Bacteroidia</taxon>
        <taxon>Bacteroidales</taxon>
        <taxon>Paludibacteraceae</taxon>
        <taxon>Paludibacter</taxon>
        <taxon>environmental samples</taxon>
    </lineage>
</organism>
<accession>A0A653AGC6</accession>
<protein>
    <recommendedName>
        <fullName evidence="3">Peptidyl-prolyl cis-trans isomerase FKBP-type N-terminal domain-containing protein</fullName>
    </recommendedName>
</protein>
<dbReference type="GO" id="GO:0006457">
    <property type="term" value="P:protein folding"/>
    <property type="evidence" value="ECO:0007669"/>
    <property type="project" value="InterPro"/>
</dbReference>
<dbReference type="Pfam" id="PF01346">
    <property type="entry name" value="FKBP_N"/>
    <property type="match status" value="1"/>
</dbReference>
<sequence length="170" mass="19393">MKKQNVLFLAIALIFIGFASCSQSYKTKEMTLKTQQDSLNYYLGYLNGSGIKDQFFHKDSSEEAMNDFMVKLEKACKNKDEMNKMGVQFGQYLKQMEKAGLMGDSTIKLDKNLIKQGLLNALKNHKEGMTADQAGQYFQATMQKMQQERMSKTMPQVPDTTKKAPETEKK</sequence>
<evidence type="ECO:0000313" key="4">
    <source>
        <dbReference type="EMBL" id="VBB47058.1"/>
    </source>
</evidence>
<dbReference type="PROSITE" id="PS51257">
    <property type="entry name" value="PROKAR_LIPOPROTEIN"/>
    <property type="match status" value="1"/>
</dbReference>
<dbReference type="EMBL" id="UPXZ01000037">
    <property type="protein sequence ID" value="VBB47058.1"/>
    <property type="molecule type" value="Genomic_DNA"/>
</dbReference>
<gene>
    <name evidence="4" type="ORF">TRIP_D420025</name>
</gene>
<name>A0A653AGC6_9BACT</name>
<feature type="domain" description="Peptidyl-prolyl cis-trans isomerase FKBP-type N-terminal" evidence="3">
    <location>
        <begin position="85"/>
        <end position="152"/>
    </location>
</feature>
<evidence type="ECO:0000256" key="1">
    <source>
        <dbReference type="SAM" id="MobiDB-lite"/>
    </source>
</evidence>
<proteinExistence type="predicted"/>
<dbReference type="Gene3D" id="1.10.287.460">
    <property type="entry name" value="Peptidyl-prolyl cis-trans isomerase, FKBP-type, N-terminal domain"/>
    <property type="match status" value="1"/>
</dbReference>
<evidence type="ECO:0000256" key="2">
    <source>
        <dbReference type="SAM" id="SignalP"/>
    </source>
</evidence>
<reference evidence="4" key="1">
    <citation type="submission" date="2018-07" db="EMBL/GenBank/DDBJ databases">
        <authorList>
            <consortium name="Genoscope - CEA"/>
            <person name="William W."/>
        </authorList>
    </citation>
    <scope>NUCLEOTIDE SEQUENCE</scope>
    <source>
        <strain evidence="4">IK1</strain>
    </source>
</reference>
<evidence type="ECO:0000259" key="3">
    <source>
        <dbReference type="Pfam" id="PF01346"/>
    </source>
</evidence>
<keyword evidence="2" id="KW-0732">Signal</keyword>
<dbReference type="InterPro" id="IPR000774">
    <property type="entry name" value="PPIase_FKBP_N"/>
</dbReference>
<feature type="signal peptide" evidence="2">
    <location>
        <begin position="1"/>
        <end position="19"/>
    </location>
</feature>
<dbReference type="AlphaFoldDB" id="A0A653AGC6"/>